<evidence type="ECO:0000313" key="2">
    <source>
        <dbReference type="Proteomes" id="UP000664835"/>
    </source>
</evidence>
<dbReference type="EMBL" id="JAGETV010000007">
    <property type="protein sequence ID" value="MBO1927092.1"/>
    <property type="molecule type" value="Genomic_DNA"/>
</dbReference>
<dbReference type="PROSITE" id="PS51257">
    <property type="entry name" value="PROKAR_LIPOPROTEIN"/>
    <property type="match status" value="1"/>
</dbReference>
<evidence type="ECO:0000313" key="1">
    <source>
        <dbReference type="EMBL" id="MBO1927092.1"/>
    </source>
</evidence>
<dbReference type="Proteomes" id="UP000664835">
    <property type="component" value="Unassembled WGS sequence"/>
</dbReference>
<proteinExistence type="predicted"/>
<comment type="caution">
    <text evidence="1">The sequence shown here is derived from an EMBL/GenBank/DDBJ whole genome shotgun (WGS) entry which is preliminary data.</text>
</comment>
<reference evidence="1 2" key="1">
    <citation type="submission" date="2021-03" db="EMBL/GenBank/DDBJ databases">
        <title>Thiomicrorhabdus sp.nov.,novel sulfur-oxidizing bacteria isolated from coastal sediment.</title>
        <authorList>
            <person name="Liu X."/>
        </authorList>
    </citation>
    <scope>NUCLEOTIDE SEQUENCE [LARGE SCALE GENOMIC DNA]</scope>
    <source>
        <strain evidence="1 2">6S2-11</strain>
    </source>
</reference>
<sequence>MKAPFLFALGLLTAFSTGCVSNNSTQQTLVKSSENARVTTDDIDKLVNKKAVYIGNFGVTFVVQDSSSSKAESPMIRHNSGDYAKAHLVAKLSGVSDNTFQAITDQAYNTFVKDLEKKGYQVKNYADLQTNSLFKTMTKLSTPHFPSPQGLFQKMKGSKNMIAFAPSNMSLIYNFDAPYLGKFGELAEQLKTPVLSVNYKVHFAYFDKDADYKVDYIESVPLGSKSPQKTANLSASVSLGQGIQVVSGSKLIVMQDNGGTFNRNSSVTLKDPVVAIGAYGRNKDTTSDATKAANALSSALGMFSGRSSSTTEISITAEPKYYEFGANKVLNEATNRLVKALPMQN</sequence>
<organism evidence="1 2">
    <name type="scientific">Thiomicrorhabdus marina</name>
    <dbReference type="NCBI Taxonomy" id="2818442"/>
    <lineage>
        <taxon>Bacteria</taxon>
        <taxon>Pseudomonadati</taxon>
        <taxon>Pseudomonadota</taxon>
        <taxon>Gammaproteobacteria</taxon>
        <taxon>Thiotrichales</taxon>
        <taxon>Piscirickettsiaceae</taxon>
        <taxon>Thiomicrorhabdus</taxon>
    </lineage>
</organism>
<gene>
    <name evidence="1" type="ORF">J3998_05830</name>
</gene>
<name>A0ABS3Q429_9GAMM</name>
<keyword evidence="2" id="KW-1185">Reference proteome</keyword>
<protein>
    <recommendedName>
        <fullName evidence="3">Lipoprotein</fullName>
    </recommendedName>
</protein>
<dbReference type="RefSeq" id="WP_208148538.1">
    <property type="nucleotide sequence ID" value="NZ_JAGETV010000007.1"/>
</dbReference>
<evidence type="ECO:0008006" key="3">
    <source>
        <dbReference type="Google" id="ProtNLM"/>
    </source>
</evidence>
<accession>A0ABS3Q429</accession>